<comment type="caution">
    <text evidence="1">The sequence shown here is derived from an EMBL/GenBank/DDBJ whole genome shotgun (WGS) entry which is preliminary data.</text>
</comment>
<name>A0A645K0M3_9ZZZZ</name>
<evidence type="ECO:0000313" key="1">
    <source>
        <dbReference type="EMBL" id="MPN64713.1"/>
    </source>
</evidence>
<reference evidence="1" key="1">
    <citation type="submission" date="2019-08" db="EMBL/GenBank/DDBJ databases">
        <authorList>
            <person name="Kucharzyk K."/>
            <person name="Murdoch R.W."/>
            <person name="Higgins S."/>
            <person name="Loffler F."/>
        </authorList>
    </citation>
    <scope>NUCLEOTIDE SEQUENCE</scope>
</reference>
<dbReference type="EMBL" id="VSSQ01145984">
    <property type="protein sequence ID" value="MPN64713.1"/>
    <property type="molecule type" value="Genomic_DNA"/>
</dbReference>
<sequence length="97" mass="10593">MGMDRGPAHRAGIALCQAFRQDSCLFAEESTFLQKIFIIGRVIHLLRCQKILLQLCIVGLHGLDCSNAGQETLDAFAPRSDLSQGIVTVQEAGIRLP</sequence>
<accession>A0A645K0M3</accession>
<protein>
    <submittedName>
        <fullName evidence="1">Uncharacterized protein</fullName>
    </submittedName>
</protein>
<dbReference type="AlphaFoldDB" id="A0A645K0M3"/>
<organism evidence="1">
    <name type="scientific">bioreactor metagenome</name>
    <dbReference type="NCBI Taxonomy" id="1076179"/>
    <lineage>
        <taxon>unclassified sequences</taxon>
        <taxon>metagenomes</taxon>
        <taxon>ecological metagenomes</taxon>
    </lineage>
</organism>
<gene>
    <name evidence="1" type="ORF">SDC9_212489</name>
</gene>
<proteinExistence type="predicted"/>